<reference evidence="3" key="1">
    <citation type="submission" date="2016-01" db="EMBL/GenBank/DDBJ databases">
        <authorList>
            <person name="Mitreva M."/>
            <person name="Pepin K.H."/>
            <person name="Mihindukulasuriya K.A."/>
            <person name="Fulton R."/>
            <person name="Fronick C."/>
            <person name="O'Laughlin M."/>
            <person name="Miner T."/>
            <person name="Herter B."/>
            <person name="Rosa B.A."/>
            <person name="Cordes M."/>
            <person name="Tomlinson C."/>
            <person name="Wollam A."/>
            <person name="Palsikar V.B."/>
            <person name="Mardis E.R."/>
            <person name="Wilson R.K."/>
        </authorList>
    </citation>
    <scope>NUCLEOTIDE SEQUENCE [LARGE SCALE GENOMIC DNA]</scope>
    <source>
        <strain evidence="3">KA00274</strain>
    </source>
</reference>
<name>A0A133Y808_9FIRM</name>
<organism evidence="2 3">
    <name type="scientific">Amygdalobacter nucleatus</name>
    <dbReference type="NCBI Taxonomy" id="3029274"/>
    <lineage>
        <taxon>Bacteria</taxon>
        <taxon>Bacillati</taxon>
        <taxon>Bacillota</taxon>
        <taxon>Clostridia</taxon>
        <taxon>Eubacteriales</taxon>
        <taxon>Oscillospiraceae</taxon>
        <taxon>Amygdalobacter</taxon>
    </lineage>
</organism>
<evidence type="ECO:0000313" key="3">
    <source>
        <dbReference type="Proteomes" id="UP000070080"/>
    </source>
</evidence>
<dbReference type="STRING" id="1497955.HMPREF1872_01267"/>
<accession>A0A133Y808</accession>
<comment type="caution">
    <text evidence="2">The sequence shown here is derived from an EMBL/GenBank/DDBJ whole genome shotgun (WGS) entry which is preliminary data.</text>
</comment>
<dbReference type="AlphaFoldDB" id="A0A133Y808"/>
<feature type="transmembrane region" description="Helical" evidence="1">
    <location>
        <begin position="127"/>
        <end position="146"/>
    </location>
</feature>
<keyword evidence="1" id="KW-0472">Membrane</keyword>
<evidence type="ECO:0000256" key="1">
    <source>
        <dbReference type="SAM" id="Phobius"/>
    </source>
</evidence>
<dbReference type="Proteomes" id="UP000070080">
    <property type="component" value="Unassembled WGS sequence"/>
</dbReference>
<dbReference type="EMBL" id="LSCV01000042">
    <property type="protein sequence ID" value="KXB39235.1"/>
    <property type="molecule type" value="Genomic_DNA"/>
</dbReference>
<gene>
    <name evidence="2" type="ORF">HMPREF1872_01267</name>
</gene>
<keyword evidence="3" id="KW-1185">Reference proteome</keyword>
<evidence type="ECO:0000313" key="2">
    <source>
        <dbReference type="EMBL" id="KXB39235.1"/>
    </source>
</evidence>
<dbReference type="OrthoDB" id="1845791at2"/>
<dbReference type="RefSeq" id="WP_066714846.1">
    <property type="nucleotide sequence ID" value="NZ_JARFNM010000001.1"/>
</dbReference>
<keyword evidence="1" id="KW-1133">Transmembrane helix</keyword>
<protein>
    <submittedName>
        <fullName evidence="2">Uncharacterized protein</fullName>
    </submittedName>
</protein>
<keyword evidence="1" id="KW-0812">Transmembrane</keyword>
<proteinExistence type="predicted"/>
<sequence>MAYIEGLCKNCGSLIQVNPAQSEARCIFCWDKTDSKTAVDLLNSGSTTKFPNEKISDAPPFEERMNYWRQEVGDNSPLKKAVKPKHNYDNIARKEEKKNDGLSAVSRLKMMKFDLLQVPKVSLKNRILLALGLVILPVSLLVALTLPKYIQASSVSVSLQARMGEIVQPNLLAEGRTTSDCVAILNNDISSLRVVVKTVPEEAELKTMAKNLYKVCAEITKSEPTQVNLQVISRDKSYAVQASGADNVIISELTRTR</sequence>